<dbReference type="EMBL" id="CYXV01000006">
    <property type="protein sequence ID" value="CUM95510.1"/>
    <property type="molecule type" value="Genomic_DNA"/>
</dbReference>
<dbReference type="CDD" id="cd10912">
    <property type="entry name" value="PIN_YacP-like"/>
    <property type="match status" value="1"/>
</dbReference>
<dbReference type="PRINTS" id="PR00315">
    <property type="entry name" value="ELONGATNFCT"/>
</dbReference>
<dbReference type="Proteomes" id="UP000095495">
    <property type="component" value="Unassembled WGS sequence"/>
</dbReference>
<feature type="region of interest" description="Disordered" evidence="5">
    <location>
        <begin position="707"/>
        <end position="737"/>
    </location>
</feature>
<dbReference type="InterPro" id="IPR020568">
    <property type="entry name" value="Ribosomal_Su5_D2-typ_SF"/>
</dbReference>
<dbReference type="Gene3D" id="2.40.30.10">
    <property type="entry name" value="Translation factors"/>
    <property type="match status" value="1"/>
</dbReference>
<evidence type="ECO:0000256" key="5">
    <source>
        <dbReference type="SAM" id="MobiDB-lite"/>
    </source>
</evidence>
<keyword evidence="4" id="KW-0046">Antibiotic resistance</keyword>
<evidence type="ECO:0000259" key="6">
    <source>
        <dbReference type="PROSITE" id="PS51722"/>
    </source>
</evidence>
<dbReference type="InterPro" id="IPR010298">
    <property type="entry name" value="YacP-like"/>
</dbReference>
<gene>
    <name evidence="7" type="primary">tetM</name>
    <name evidence="7" type="ORF">ERS852420_01776</name>
</gene>
<dbReference type="GO" id="GO:0046677">
    <property type="term" value="P:response to antibiotic"/>
    <property type="evidence" value="ECO:0007669"/>
    <property type="project" value="UniProtKB-KW"/>
</dbReference>
<dbReference type="Gene3D" id="3.30.230.10">
    <property type="match status" value="1"/>
</dbReference>
<reference evidence="7 8" key="1">
    <citation type="submission" date="2015-09" db="EMBL/GenBank/DDBJ databases">
        <authorList>
            <consortium name="Pathogen Informatics"/>
        </authorList>
    </citation>
    <scope>NUCLEOTIDE SEQUENCE [LARGE SCALE GENOMIC DNA]</scope>
    <source>
        <strain evidence="7 8">2789STDY5608863</strain>
    </source>
</reference>
<dbReference type="InterPro" id="IPR014721">
    <property type="entry name" value="Ribsml_uS5_D2-typ_fold_subgr"/>
</dbReference>
<accession>A0A173SZ75</accession>
<dbReference type="GO" id="GO:0005525">
    <property type="term" value="F:GTP binding"/>
    <property type="evidence" value="ECO:0007669"/>
    <property type="project" value="UniProtKB-KW"/>
</dbReference>
<dbReference type="PANTHER" id="PTHR43261:SF1">
    <property type="entry name" value="RIBOSOME-RELEASING FACTOR 2, MITOCHONDRIAL"/>
    <property type="match status" value="1"/>
</dbReference>
<keyword evidence="2" id="KW-0648">Protein biosynthesis</keyword>
<dbReference type="InterPro" id="IPR000640">
    <property type="entry name" value="EFG_V-like"/>
</dbReference>
<evidence type="ECO:0000256" key="2">
    <source>
        <dbReference type="ARBA" id="ARBA00022917"/>
    </source>
</evidence>
<protein>
    <submittedName>
        <fullName evidence="7">Tetracycline resistance protein tetM</fullName>
    </submittedName>
</protein>
<dbReference type="InterPro" id="IPR005225">
    <property type="entry name" value="Small_GTP-bd"/>
</dbReference>
<dbReference type="SUPFAM" id="SSF54980">
    <property type="entry name" value="EF-G C-terminal domain-like"/>
    <property type="match status" value="2"/>
</dbReference>
<keyword evidence="1" id="KW-0547">Nucleotide-binding</keyword>
<dbReference type="PANTHER" id="PTHR43261">
    <property type="entry name" value="TRANSLATION ELONGATION FACTOR G-RELATED"/>
    <property type="match status" value="1"/>
</dbReference>
<dbReference type="InterPro" id="IPR035650">
    <property type="entry name" value="Tet_C"/>
</dbReference>
<dbReference type="PROSITE" id="PS51722">
    <property type="entry name" value="G_TR_2"/>
    <property type="match status" value="1"/>
</dbReference>
<evidence type="ECO:0000256" key="4">
    <source>
        <dbReference type="ARBA" id="ARBA00023251"/>
    </source>
</evidence>
<evidence type="ECO:0000256" key="3">
    <source>
        <dbReference type="ARBA" id="ARBA00023134"/>
    </source>
</evidence>
<dbReference type="Pfam" id="PF00009">
    <property type="entry name" value="GTP_EFTU"/>
    <property type="match status" value="1"/>
</dbReference>
<dbReference type="AlphaFoldDB" id="A0A173SZ75"/>
<feature type="compositionally biased region" description="Polar residues" evidence="5">
    <location>
        <begin position="110"/>
        <end position="125"/>
    </location>
</feature>
<dbReference type="InterPro" id="IPR005517">
    <property type="entry name" value="Transl_elong_EFG/EF2_IV"/>
</dbReference>
<dbReference type="Pfam" id="PF00679">
    <property type="entry name" value="EFG_C"/>
    <property type="match status" value="1"/>
</dbReference>
<dbReference type="SUPFAM" id="SSF50447">
    <property type="entry name" value="Translation proteins"/>
    <property type="match status" value="1"/>
</dbReference>
<dbReference type="SUPFAM" id="SSF52540">
    <property type="entry name" value="P-loop containing nucleoside triphosphate hydrolases"/>
    <property type="match status" value="1"/>
</dbReference>
<evidence type="ECO:0000313" key="7">
    <source>
        <dbReference type="EMBL" id="CUM95510.1"/>
    </source>
</evidence>
<dbReference type="PRINTS" id="PR01037">
    <property type="entry name" value="TCRTETOQM"/>
</dbReference>
<feature type="compositionally biased region" description="Polar residues" evidence="5">
    <location>
        <begin position="718"/>
        <end position="736"/>
    </location>
</feature>
<dbReference type="Pfam" id="PF05991">
    <property type="entry name" value="NYN_YacP"/>
    <property type="match status" value="1"/>
</dbReference>
<feature type="region of interest" description="Disordered" evidence="5">
    <location>
        <begin position="105"/>
        <end position="125"/>
    </location>
</feature>
<dbReference type="GO" id="GO:0006412">
    <property type="term" value="P:translation"/>
    <property type="evidence" value="ECO:0007669"/>
    <property type="project" value="UniProtKB-KW"/>
</dbReference>
<proteinExistence type="predicted"/>
<evidence type="ECO:0000256" key="1">
    <source>
        <dbReference type="ARBA" id="ARBA00022741"/>
    </source>
</evidence>
<dbReference type="Pfam" id="PF03764">
    <property type="entry name" value="EFG_IV"/>
    <property type="match status" value="1"/>
</dbReference>
<dbReference type="GO" id="GO:0032790">
    <property type="term" value="P:ribosome disassembly"/>
    <property type="evidence" value="ECO:0007669"/>
    <property type="project" value="TreeGrafter"/>
</dbReference>
<dbReference type="InterPro" id="IPR000795">
    <property type="entry name" value="T_Tr_GTP-bd_dom"/>
</dbReference>
<dbReference type="SMART" id="SM00838">
    <property type="entry name" value="EFG_C"/>
    <property type="match status" value="1"/>
</dbReference>
<dbReference type="Gene3D" id="3.40.50.300">
    <property type="entry name" value="P-loop containing nucleotide triphosphate hydrolases"/>
    <property type="match status" value="1"/>
</dbReference>
<name>A0A173SZ75_9FIRM</name>
<dbReference type="InterPro" id="IPR009000">
    <property type="entry name" value="Transl_B-barrel_sf"/>
</dbReference>
<dbReference type="Gene3D" id="3.30.70.240">
    <property type="match status" value="1"/>
</dbReference>
<dbReference type="Gene3D" id="3.30.70.870">
    <property type="entry name" value="Elongation Factor G (Translational Gtpase), domain 3"/>
    <property type="match status" value="1"/>
</dbReference>
<dbReference type="NCBIfam" id="TIGR00231">
    <property type="entry name" value="small_GTP"/>
    <property type="match status" value="1"/>
</dbReference>
<feature type="domain" description="Tr-type G" evidence="6">
    <location>
        <begin position="30"/>
        <end position="285"/>
    </location>
</feature>
<dbReference type="SMART" id="SM00889">
    <property type="entry name" value="EFG_IV"/>
    <property type="match status" value="1"/>
</dbReference>
<dbReference type="SUPFAM" id="SSF54211">
    <property type="entry name" value="Ribosomal protein S5 domain 2-like"/>
    <property type="match status" value="1"/>
</dbReference>
<dbReference type="Pfam" id="PF14492">
    <property type="entry name" value="EFG_III"/>
    <property type="match status" value="1"/>
</dbReference>
<dbReference type="GO" id="GO:0003924">
    <property type="term" value="F:GTPase activity"/>
    <property type="evidence" value="ECO:0007669"/>
    <property type="project" value="InterPro"/>
</dbReference>
<dbReference type="InterPro" id="IPR035647">
    <property type="entry name" value="EFG_III/V"/>
</dbReference>
<sequence>MKSPTFCAIINLLDYDTWKGAFFMGRKNPAKNINIGLLAHVDAGKTTLSEALLYATGQIRALGRVDHQDAFLDTDAQERARGITIFSKQARLRLNSEPSVGVEVPLRGAQRQSQPTNESSHGESSVAITILDTPGHVDFSAEMERTLQVLDYAILVISGTDGVQGHTRTLWRLLRHYHIPTFLFVNKMDLPGADKEVVQQQLKTELSDGCVDFTKDSGEAFFEEAAMGSEALLDEYMDQGSIAEEHLAHAVAKRELFPCYYGSALKVEGVKELLAGFAKYHRAPEYENEFSARVYKIGRDTKGARLTYLKVTGGTLHVKDRISYDGLEEKVDQIRLYSGEKFETAEAVEAGEVCAVTGLTTTVPGQGLGAQQESSVPVLEPVLNYRIYLPDEVNAVEMMEKLKQLEEEDPQLHILWNEQLQEIHAQMMGQVQIEVLTQLIKERFGVVVVFGQGNIVYKETIAKPVEGVGHFEPLRHYAEVHLLLEPGEPGSGIEVASACSEDVLDLNWQRLIATHIMEREHPGVLTGSALTDVKITILSGRANIKHTEGGDFRQATYRAIRQGLKSTESVLLEPVYAFTLEVPQEMVGRAMTDLKQRAGKFDSPEFGTGNGMDYAVLQGTVPVATMQDYSSEVHAYTRGLGHLTLELSGYDVCHNSEEVIAGIGYDSEADTANPTGSVFCAHGAGFIVPWDQVDNYMHLPRQFVPEEETQTPADGRSYETNGQSFGPVHRQQSSGKTGWELDQELQQIYAREFGMSREDVEDQERRKWLKKKSDAPKPNVVKYDKKGNPIYPAKGPQEEYLIVDGYNIIFAWKDLNELSRVNIDSARDKLLDILSNYQGYKSCPVLVVFDAYKRKEHPGAKSKYHNLDVVYTKTDETADAFIERTVHEIGHKYRVTVATNDGLEQLTVMSQGALRMSADNLREEIERLSRLEYENYLASQKR</sequence>
<organism evidence="7 8">
    <name type="scientific">Roseburia faecis</name>
    <dbReference type="NCBI Taxonomy" id="301302"/>
    <lineage>
        <taxon>Bacteria</taxon>
        <taxon>Bacillati</taxon>
        <taxon>Bacillota</taxon>
        <taxon>Clostridia</taxon>
        <taxon>Lachnospirales</taxon>
        <taxon>Lachnospiraceae</taxon>
        <taxon>Roseburia</taxon>
    </lineage>
</organism>
<dbReference type="InterPro" id="IPR027417">
    <property type="entry name" value="P-loop_NTPase"/>
</dbReference>
<evidence type="ECO:0000313" key="8">
    <source>
        <dbReference type="Proteomes" id="UP000095495"/>
    </source>
</evidence>
<keyword evidence="3" id="KW-0342">GTP-binding</keyword>
<dbReference type="InterPro" id="IPR041095">
    <property type="entry name" value="EFG_II"/>
</dbReference>
<dbReference type="CDD" id="cd03711">
    <property type="entry name" value="Tet_C"/>
    <property type="match status" value="1"/>
</dbReference>